<dbReference type="KEGG" id="ppi:YSA_02068"/>
<dbReference type="AlphaFoldDB" id="I3UQX0"/>
<organism evidence="1 2">
    <name type="scientific">Pseudomonas putida ND6</name>
    <dbReference type="NCBI Taxonomy" id="231023"/>
    <lineage>
        <taxon>Bacteria</taxon>
        <taxon>Pseudomonadati</taxon>
        <taxon>Pseudomonadota</taxon>
        <taxon>Gammaproteobacteria</taxon>
        <taxon>Pseudomonadales</taxon>
        <taxon>Pseudomonadaceae</taxon>
        <taxon>Pseudomonas</taxon>
    </lineage>
</organism>
<proteinExistence type="predicted"/>
<dbReference type="HOGENOM" id="CLU_3083775_0_0_6"/>
<evidence type="ECO:0000313" key="1">
    <source>
        <dbReference type="EMBL" id="AFK67891.1"/>
    </source>
</evidence>
<evidence type="ECO:0000313" key="2">
    <source>
        <dbReference type="Proteomes" id="UP000005268"/>
    </source>
</evidence>
<gene>
    <name evidence="1" type="ORF">YSA_02068</name>
</gene>
<sequence>MVANKMSPAWRIFDCLNMADRLLVVIPEYPLASLSRFGSIAVALNGAGLLAA</sequence>
<protein>
    <submittedName>
        <fullName evidence="1">Uncharacterized protein</fullName>
    </submittedName>
</protein>
<accession>I3UQX0</accession>
<dbReference type="Proteomes" id="UP000005268">
    <property type="component" value="Chromosome"/>
</dbReference>
<dbReference type="EMBL" id="CP003588">
    <property type="protein sequence ID" value="AFK67891.1"/>
    <property type="molecule type" value="Genomic_DNA"/>
</dbReference>
<reference evidence="1 2" key="1">
    <citation type="journal article" date="2012" name="J. Bacteriol.">
        <title>Complete Genome Sequence of the Naphthalene-Degrading Pseudomonas putida Strain ND6.</title>
        <authorList>
            <person name="Li S."/>
            <person name="Zhao H."/>
            <person name="Li Y."/>
            <person name="Niu S."/>
            <person name="Cai B."/>
        </authorList>
    </citation>
    <scope>NUCLEOTIDE SEQUENCE [LARGE SCALE GENOMIC DNA]</scope>
    <source>
        <strain evidence="1 2">ND6</strain>
    </source>
</reference>
<name>I3UQX0_PSEPU</name>